<protein>
    <recommendedName>
        <fullName evidence="1">ORC1/DEAH AAA+ ATPase domain-containing protein</fullName>
    </recommendedName>
</protein>
<organism evidence="2 3">
    <name type="scientific">Chryseobacterium profundimaris</name>
    <dbReference type="NCBI Taxonomy" id="1387275"/>
    <lineage>
        <taxon>Bacteria</taxon>
        <taxon>Pseudomonadati</taxon>
        <taxon>Bacteroidota</taxon>
        <taxon>Flavobacteriia</taxon>
        <taxon>Flavobacteriales</taxon>
        <taxon>Weeksellaceae</taxon>
        <taxon>Chryseobacterium group</taxon>
        <taxon>Chryseobacterium</taxon>
    </lineage>
</organism>
<dbReference type="InterPro" id="IPR049945">
    <property type="entry name" value="AAA_22"/>
</dbReference>
<name>A0ABY1NH29_9FLAO</name>
<proteinExistence type="predicted"/>
<accession>A0ABY1NH29</accession>
<dbReference type="InterPro" id="IPR027417">
    <property type="entry name" value="P-loop_NTPase"/>
</dbReference>
<dbReference type="EMBL" id="FXTZ01000002">
    <property type="protein sequence ID" value="SMP08928.1"/>
    <property type="molecule type" value="Genomic_DNA"/>
</dbReference>
<evidence type="ECO:0000313" key="2">
    <source>
        <dbReference type="EMBL" id="SMP08928.1"/>
    </source>
</evidence>
<gene>
    <name evidence="2" type="ORF">SAMN06264346_1028</name>
</gene>
<feature type="domain" description="ORC1/DEAH AAA+ ATPase" evidence="1">
    <location>
        <begin position="95"/>
        <end position="208"/>
    </location>
</feature>
<dbReference type="Pfam" id="PF13401">
    <property type="entry name" value="AAA_22"/>
    <property type="match status" value="1"/>
</dbReference>
<comment type="caution">
    <text evidence="2">The sequence shown here is derived from an EMBL/GenBank/DDBJ whole genome shotgun (WGS) entry which is preliminary data.</text>
</comment>
<keyword evidence="3" id="KW-1185">Reference proteome</keyword>
<sequence>MITAEYRKNVANELINRRPNFGGTNSQYGKIYGITGAMYSRISKGETEKIISDGHWMQMGRELGITRKKTQWNVVRTKVYTEIESSIIFCQNYSTSIILVDDCGIGKTFSSRNIVKTLKNGFHVDCSQAKTKQQFIRLLAKTIGVDNKGKYVDVKENLKYYLNNIDLPVIVLDEIGDLEYTAFLELKELWNATEGCCGWYMIGADGLRAKIVRGINSQKVGFAEIFRRFSEEFVKLVPTGTNERRAFKHELLMQVGKANYSGDNLNELVKMCIDKDKSLSALETLIKLSVTE</sequence>
<evidence type="ECO:0000259" key="1">
    <source>
        <dbReference type="Pfam" id="PF13401"/>
    </source>
</evidence>
<evidence type="ECO:0000313" key="3">
    <source>
        <dbReference type="Proteomes" id="UP001157960"/>
    </source>
</evidence>
<dbReference type="RefSeq" id="WP_283421077.1">
    <property type="nucleotide sequence ID" value="NZ_FXTZ01000002.1"/>
</dbReference>
<dbReference type="Proteomes" id="UP001157960">
    <property type="component" value="Unassembled WGS sequence"/>
</dbReference>
<dbReference type="Gene3D" id="3.40.50.300">
    <property type="entry name" value="P-loop containing nucleotide triphosphate hydrolases"/>
    <property type="match status" value="1"/>
</dbReference>
<reference evidence="2 3" key="1">
    <citation type="submission" date="2017-05" db="EMBL/GenBank/DDBJ databases">
        <authorList>
            <person name="Varghese N."/>
            <person name="Submissions S."/>
        </authorList>
    </citation>
    <scope>NUCLEOTIDE SEQUENCE [LARGE SCALE GENOMIC DNA]</scope>
    <source>
        <strain evidence="2 3">DSM 28214</strain>
    </source>
</reference>
<dbReference type="SUPFAM" id="SSF52540">
    <property type="entry name" value="P-loop containing nucleoside triphosphate hydrolases"/>
    <property type="match status" value="1"/>
</dbReference>